<sequence length="85" mass="9729">MINSILSPKVVRIPSFTVSERQAMLSVSEAHPTTIVIIRGNKDKKFMNQATVYQTYRQMVGRKSNVEIQKKQVFDDQNINPISPH</sequence>
<dbReference type="InParanoid" id="B9RBQ0"/>
<evidence type="ECO:0000313" key="1">
    <source>
        <dbReference type="EMBL" id="EEF50971.1"/>
    </source>
</evidence>
<gene>
    <name evidence="1" type="ORF">RCOM_1679740</name>
</gene>
<name>B9RBQ0_RICCO</name>
<reference evidence="2" key="1">
    <citation type="journal article" date="2010" name="Nat. Biotechnol.">
        <title>Draft genome sequence of the oilseed species Ricinus communis.</title>
        <authorList>
            <person name="Chan A.P."/>
            <person name="Crabtree J."/>
            <person name="Zhao Q."/>
            <person name="Lorenzi H."/>
            <person name="Orvis J."/>
            <person name="Puiu D."/>
            <person name="Melake-Berhan A."/>
            <person name="Jones K.M."/>
            <person name="Redman J."/>
            <person name="Chen G."/>
            <person name="Cahoon E.B."/>
            <person name="Gedil M."/>
            <person name="Stanke M."/>
            <person name="Haas B.J."/>
            <person name="Wortman J.R."/>
            <person name="Fraser-Liggett C.M."/>
            <person name="Ravel J."/>
            <person name="Rabinowicz P.D."/>
        </authorList>
    </citation>
    <scope>NUCLEOTIDE SEQUENCE [LARGE SCALE GENOMIC DNA]</scope>
    <source>
        <strain evidence="2">cv. Hale</strain>
    </source>
</reference>
<dbReference type="Proteomes" id="UP000008311">
    <property type="component" value="Unassembled WGS sequence"/>
</dbReference>
<protein>
    <submittedName>
        <fullName evidence="1">Uncharacterized protein</fullName>
    </submittedName>
</protein>
<proteinExistence type="predicted"/>
<accession>B9RBQ0</accession>
<keyword evidence="2" id="KW-1185">Reference proteome</keyword>
<evidence type="ECO:0000313" key="2">
    <source>
        <dbReference type="Proteomes" id="UP000008311"/>
    </source>
</evidence>
<dbReference type="EMBL" id="EQ973774">
    <property type="protein sequence ID" value="EEF50971.1"/>
    <property type="molecule type" value="Genomic_DNA"/>
</dbReference>
<organism evidence="1 2">
    <name type="scientific">Ricinus communis</name>
    <name type="common">Castor bean</name>
    <dbReference type="NCBI Taxonomy" id="3988"/>
    <lineage>
        <taxon>Eukaryota</taxon>
        <taxon>Viridiplantae</taxon>
        <taxon>Streptophyta</taxon>
        <taxon>Embryophyta</taxon>
        <taxon>Tracheophyta</taxon>
        <taxon>Spermatophyta</taxon>
        <taxon>Magnoliopsida</taxon>
        <taxon>eudicotyledons</taxon>
        <taxon>Gunneridae</taxon>
        <taxon>Pentapetalae</taxon>
        <taxon>rosids</taxon>
        <taxon>fabids</taxon>
        <taxon>Malpighiales</taxon>
        <taxon>Euphorbiaceae</taxon>
        <taxon>Acalyphoideae</taxon>
        <taxon>Acalypheae</taxon>
        <taxon>Ricinus</taxon>
    </lineage>
</organism>
<dbReference type="AlphaFoldDB" id="B9RBQ0"/>